<dbReference type="Pfam" id="PF00386">
    <property type="entry name" value="C1q"/>
    <property type="match status" value="1"/>
</dbReference>
<dbReference type="Gene3D" id="2.60.120.40">
    <property type="match status" value="1"/>
</dbReference>
<accession>A0A8S3V592</accession>
<dbReference type="SUPFAM" id="SSF49842">
    <property type="entry name" value="TNF-like"/>
    <property type="match status" value="1"/>
</dbReference>
<dbReference type="OrthoDB" id="1702031at2759"/>
<dbReference type="PRINTS" id="PR00007">
    <property type="entry name" value="COMPLEMNTC1Q"/>
</dbReference>
<reference evidence="6" key="1">
    <citation type="submission" date="2021-03" db="EMBL/GenBank/DDBJ databases">
        <authorList>
            <person name="Bekaert M."/>
        </authorList>
    </citation>
    <scope>NUCLEOTIDE SEQUENCE</scope>
</reference>
<keyword evidence="4" id="KW-0175">Coiled coil</keyword>
<dbReference type="PROSITE" id="PS50871">
    <property type="entry name" value="C1Q"/>
    <property type="match status" value="1"/>
</dbReference>
<name>A0A8S3V592_MYTED</name>
<evidence type="ECO:0000256" key="4">
    <source>
        <dbReference type="SAM" id="Coils"/>
    </source>
</evidence>
<comment type="subcellular location">
    <subcellularLocation>
        <location evidence="1">Secreted</location>
    </subcellularLocation>
</comment>
<evidence type="ECO:0000259" key="5">
    <source>
        <dbReference type="PROSITE" id="PS50871"/>
    </source>
</evidence>
<dbReference type="AlphaFoldDB" id="A0A8S3V592"/>
<evidence type="ECO:0000256" key="3">
    <source>
        <dbReference type="ARBA" id="ARBA00022729"/>
    </source>
</evidence>
<sequence length="226" mass="26015">MENYLVVLILSVFVLLGALYVTKVEQTIIKIKDELLKQAQIELESTKTELKSTRNELQQVKVELESTKREVKQVKVEWESTKKEVKQVQIELNRPKSASGFSASISKSKHVVRGGIIRFDKVWSNIGNNYDQFSGVYTAPRDGAYHFSCTVMSHRNNAIRVNLWKNHSKTVAVYSSSYYGGTLNMVLDLKRGDRVYIKQGHVENYIYAEPDYYFSMFSGFLIQVHE</sequence>
<proteinExistence type="predicted"/>
<dbReference type="InterPro" id="IPR001073">
    <property type="entry name" value="C1q_dom"/>
</dbReference>
<evidence type="ECO:0000313" key="7">
    <source>
        <dbReference type="Proteomes" id="UP000683360"/>
    </source>
</evidence>
<evidence type="ECO:0000256" key="2">
    <source>
        <dbReference type="ARBA" id="ARBA00022525"/>
    </source>
</evidence>
<dbReference type="PANTHER" id="PTHR22923:SF62">
    <property type="entry name" value="CVP18"/>
    <property type="match status" value="1"/>
</dbReference>
<dbReference type="PANTHER" id="PTHR22923">
    <property type="entry name" value="CEREBELLIN-RELATED"/>
    <property type="match status" value="1"/>
</dbReference>
<feature type="coiled-coil region" evidence="4">
    <location>
        <begin position="29"/>
        <end position="84"/>
    </location>
</feature>
<keyword evidence="3" id="KW-0732">Signal</keyword>
<dbReference type="EMBL" id="CAJPWZ010003094">
    <property type="protein sequence ID" value="CAG2251624.1"/>
    <property type="molecule type" value="Genomic_DNA"/>
</dbReference>
<evidence type="ECO:0000256" key="1">
    <source>
        <dbReference type="ARBA" id="ARBA00004613"/>
    </source>
</evidence>
<dbReference type="GO" id="GO:0005615">
    <property type="term" value="C:extracellular space"/>
    <property type="evidence" value="ECO:0007669"/>
    <property type="project" value="TreeGrafter"/>
</dbReference>
<feature type="domain" description="C1q" evidence="5">
    <location>
        <begin position="94"/>
        <end position="226"/>
    </location>
</feature>
<gene>
    <name evidence="6" type="ORF">MEDL_63266</name>
</gene>
<dbReference type="InterPro" id="IPR050822">
    <property type="entry name" value="Cerebellin_Synaptic_Org"/>
</dbReference>
<dbReference type="Proteomes" id="UP000683360">
    <property type="component" value="Unassembled WGS sequence"/>
</dbReference>
<keyword evidence="2" id="KW-0964">Secreted</keyword>
<dbReference type="SMART" id="SM00110">
    <property type="entry name" value="C1Q"/>
    <property type="match status" value="1"/>
</dbReference>
<organism evidence="6 7">
    <name type="scientific">Mytilus edulis</name>
    <name type="common">Blue mussel</name>
    <dbReference type="NCBI Taxonomy" id="6550"/>
    <lineage>
        <taxon>Eukaryota</taxon>
        <taxon>Metazoa</taxon>
        <taxon>Spiralia</taxon>
        <taxon>Lophotrochozoa</taxon>
        <taxon>Mollusca</taxon>
        <taxon>Bivalvia</taxon>
        <taxon>Autobranchia</taxon>
        <taxon>Pteriomorphia</taxon>
        <taxon>Mytilida</taxon>
        <taxon>Mytiloidea</taxon>
        <taxon>Mytilidae</taxon>
        <taxon>Mytilinae</taxon>
        <taxon>Mytilus</taxon>
    </lineage>
</organism>
<keyword evidence="7" id="KW-1185">Reference proteome</keyword>
<protein>
    <submittedName>
        <fullName evidence="6">C1QL</fullName>
    </submittedName>
</protein>
<evidence type="ECO:0000313" key="6">
    <source>
        <dbReference type="EMBL" id="CAG2251624.1"/>
    </source>
</evidence>
<comment type="caution">
    <text evidence="6">The sequence shown here is derived from an EMBL/GenBank/DDBJ whole genome shotgun (WGS) entry which is preliminary data.</text>
</comment>
<dbReference type="InterPro" id="IPR008983">
    <property type="entry name" value="Tumour_necrosis_fac-like_dom"/>
</dbReference>